<dbReference type="EMBL" id="JAAQHG020000053">
    <property type="protein sequence ID" value="KAL1582337.1"/>
    <property type="molecule type" value="Genomic_DNA"/>
</dbReference>
<evidence type="ECO:0000256" key="6">
    <source>
        <dbReference type="PROSITE-ProRule" id="PRU00239"/>
    </source>
</evidence>
<dbReference type="GO" id="GO:0006508">
    <property type="term" value="P:proteolysis"/>
    <property type="evidence" value="ECO:0007669"/>
    <property type="project" value="UniProtKB-KW"/>
</dbReference>
<comment type="caution">
    <text evidence="9">The sequence shown here is derived from an EMBL/GenBank/DDBJ whole genome shotgun (WGS) entry which is preliminary data.</text>
</comment>
<feature type="compositionally biased region" description="Pro residues" evidence="7">
    <location>
        <begin position="729"/>
        <end position="750"/>
    </location>
</feature>
<name>A0AB34KF01_9PEZI</name>
<feature type="compositionally biased region" description="Basic and acidic residues" evidence="7">
    <location>
        <begin position="633"/>
        <end position="643"/>
    </location>
</feature>
<feature type="compositionally biased region" description="Basic residues" evidence="7">
    <location>
        <begin position="644"/>
        <end position="657"/>
    </location>
</feature>
<accession>A0AB34KF01</accession>
<dbReference type="InterPro" id="IPR000169">
    <property type="entry name" value="Pept_cys_AS"/>
</dbReference>
<feature type="compositionally biased region" description="Basic and acidic residues" evidence="7">
    <location>
        <begin position="594"/>
        <end position="606"/>
    </location>
</feature>
<protein>
    <recommendedName>
        <fullName evidence="8">Calpain catalytic domain-containing protein</fullName>
    </recommendedName>
</protein>
<dbReference type="PROSITE" id="PS00139">
    <property type="entry name" value="THIOL_PROTEASE_CYS"/>
    <property type="match status" value="1"/>
</dbReference>
<evidence type="ECO:0000256" key="5">
    <source>
        <dbReference type="PIRSR" id="PIRSR622684-1"/>
    </source>
</evidence>
<feature type="compositionally biased region" description="Basic and acidic residues" evidence="7">
    <location>
        <begin position="658"/>
        <end position="678"/>
    </location>
</feature>
<proteinExistence type="inferred from homology"/>
<evidence type="ECO:0000256" key="4">
    <source>
        <dbReference type="ARBA" id="ARBA00022807"/>
    </source>
</evidence>
<keyword evidence="2 6" id="KW-0645">Protease</keyword>
<evidence type="ECO:0000256" key="7">
    <source>
        <dbReference type="SAM" id="MobiDB-lite"/>
    </source>
</evidence>
<evidence type="ECO:0000313" key="9">
    <source>
        <dbReference type="EMBL" id="KAL1582337.1"/>
    </source>
</evidence>
<evidence type="ECO:0000313" key="10">
    <source>
        <dbReference type="Proteomes" id="UP000803884"/>
    </source>
</evidence>
<comment type="similarity">
    <text evidence="1">Belongs to the peptidase C2 family.</text>
</comment>
<evidence type="ECO:0000256" key="2">
    <source>
        <dbReference type="ARBA" id="ARBA00022670"/>
    </source>
</evidence>
<keyword evidence="4 6" id="KW-0788">Thiol protease</keyword>
<dbReference type="InterPro" id="IPR001300">
    <property type="entry name" value="Peptidase_C2_calpain_cat"/>
</dbReference>
<dbReference type="PANTHER" id="PTHR10183:SF379">
    <property type="entry name" value="CALPAIN-5"/>
    <property type="match status" value="1"/>
</dbReference>
<evidence type="ECO:0000259" key="8">
    <source>
        <dbReference type="PROSITE" id="PS50203"/>
    </source>
</evidence>
<dbReference type="GO" id="GO:0004198">
    <property type="term" value="F:calcium-dependent cysteine-type endopeptidase activity"/>
    <property type="evidence" value="ECO:0007669"/>
    <property type="project" value="InterPro"/>
</dbReference>
<dbReference type="GeneID" id="96010395"/>
<dbReference type="RefSeq" id="XP_069225444.1">
    <property type="nucleotide sequence ID" value="XM_069377557.1"/>
</dbReference>
<dbReference type="Gene3D" id="3.90.70.10">
    <property type="entry name" value="Cysteine proteinases"/>
    <property type="match status" value="1"/>
</dbReference>
<organism evidence="9 10">
    <name type="scientific">Cladosporium halotolerans</name>
    <dbReference type="NCBI Taxonomy" id="1052096"/>
    <lineage>
        <taxon>Eukaryota</taxon>
        <taxon>Fungi</taxon>
        <taxon>Dikarya</taxon>
        <taxon>Ascomycota</taxon>
        <taxon>Pezizomycotina</taxon>
        <taxon>Dothideomycetes</taxon>
        <taxon>Dothideomycetidae</taxon>
        <taxon>Cladosporiales</taxon>
        <taxon>Cladosporiaceae</taxon>
        <taxon>Cladosporium</taxon>
    </lineage>
</organism>
<feature type="region of interest" description="Disordered" evidence="7">
    <location>
        <begin position="594"/>
        <end position="779"/>
    </location>
</feature>
<keyword evidence="3 6" id="KW-0378">Hydrolase</keyword>
<dbReference type="SUPFAM" id="SSF54001">
    <property type="entry name" value="Cysteine proteinases"/>
    <property type="match status" value="1"/>
</dbReference>
<dbReference type="Proteomes" id="UP000803884">
    <property type="component" value="Unassembled WGS sequence"/>
</dbReference>
<dbReference type="PANTHER" id="PTHR10183">
    <property type="entry name" value="CALPAIN"/>
    <property type="match status" value="1"/>
</dbReference>
<feature type="compositionally biased region" description="Low complexity" evidence="7">
    <location>
        <begin position="766"/>
        <end position="779"/>
    </location>
</feature>
<evidence type="ECO:0000256" key="3">
    <source>
        <dbReference type="ARBA" id="ARBA00022801"/>
    </source>
</evidence>
<dbReference type="Pfam" id="PF00648">
    <property type="entry name" value="Peptidase_C2"/>
    <property type="match status" value="2"/>
</dbReference>
<feature type="active site" evidence="5 6">
    <location>
        <position position="386"/>
    </location>
</feature>
<feature type="compositionally biased region" description="Basic and acidic residues" evidence="7">
    <location>
        <begin position="615"/>
        <end position="626"/>
    </location>
</feature>
<feature type="active site" evidence="5 6">
    <location>
        <position position="183"/>
    </location>
</feature>
<dbReference type="CDD" id="cd00044">
    <property type="entry name" value="CysPc"/>
    <property type="match status" value="1"/>
</dbReference>
<dbReference type="SMART" id="SM00230">
    <property type="entry name" value="CysPc"/>
    <property type="match status" value="1"/>
</dbReference>
<reference evidence="9 10" key="1">
    <citation type="journal article" date="2020" name="Microbiol. Resour. Announc.">
        <title>Draft Genome Sequence of a Cladosporium Species Isolated from the Mesophotic Ascidian Didemnum maculosum.</title>
        <authorList>
            <person name="Gioti A."/>
            <person name="Siaperas R."/>
            <person name="Nikolaivits E."/>
            <person name="Le Goff G."/>
            <person name="Ouazzani J."/>
            <person name="Kotoulas G."/>
            <person name="Topakas E."/>
        </authorList>
    </citation>
    <scope>NUCLEOTIDE SEQUENCE [LARGE SCALE GENOMIC DNA]</scope>
    <source>
        <strain evidence="9 10">TM138-S3</strain>
    </source>
</reference>
<feature type="active site" evidence="5 6">
    <location>
        <position position="366"/>
    </location>
</feature>
<feature type="domain" description="Calpain catalytic" evidence="8">
    <location>
        <begin position="118"/>
        <end position="442"/>
    </location>
</feature>
<keyword evidence="10" id="KW-1185">Reference proteome</keyword>
<dbReference type="InterPro" id="IPR038765">
    <property type="entry name" value="Papain-like_cys_pep_sf"/>
</dbReference>
<feature type="compositionally biased region" description="Low complexity" evidence="7">
    <location>
        <begin position="695"/>
        <end position="728"/>
    </location>
</feature>
<evidence type="ECO:0000256" key="1">
    <source>
        <dbReference type="ARBA" id="ARBA00007623"/>
    </source>
</evidence>
<dbReference type="PRINTS" id="PR00704">
    <property type="entry name" value="CALPAIN"/>
</dbReference>
<sequence length="779" mass="87132">MKGLVTIRTVMTEPEPEPLPIAVRLVKDTAPKPPSAPAKTDYFYPTWDRFLSVQPKRAKRTSRASRKLEATKAAIAADPGADGLRVAENAATSWEQAAAECRAKVAAIVEECTRLNQKYRDALFNPEESAYCFTNLAGEFCSAVDEIDAPPWVKRVEDIFDKPQFFVDGATPTDIHQGSGGDCWFLAALMAISAKKELIDDVCVMRNEKVGVYGFVFYRDGEWIYEVIDDKLYLRVGNEDELSVIRDWNRKSREGTSLPHDSDKLKETLQRGGKALYFSHCNSDETWLPLIEKAYAKAHGDYCAIEGGSSSEAIEDLTGGVAVVINPEDIMDKDRFWTEQLSKVNELYLFGGGTHSKSSKGFVGGHAYTVLRVYEEGDLKLLKLRNPWGEGEWEGDWSDGSKMWTPELMTKLGHAFGNDGVFWISYKDFLKHFHHINRVRLFNKEWKVAQQWTCVSVPWTPDYLDTEFELTVTERGPLVIVLSQPDERYFYGLEGRYMYSLHFRVYKKGSDRYLVRSMHNSGNAAVLTRSVSAELDDVEPGTYSVIFKVTASRTAQLTAAEAINQYAKDRKDKVLEVGRRYDYAKSKGNLRAMEKAHEKDIRDDARAVATKQSKKGREVSMKNRVREKLRKQRIADAMEEERKKKAKKTKKPKKKKDIKRETDTIKEGEDSPTSKEEEGGPPDIHSSPTEYPDQATSITEDSSSAASSTPPNSEADTTTTDADFTLPPAVSPTPPSPPPRATPSPPPGPPAAITITTSRTEPPAQTSTTTNPNPTTSPS</sequence>
<dbReference type="PROSITE" id="PS50203">
    <property type="entry name" value="CALPAIN_CAT"/>
    <property type="match status" value="1"/>
</dbReference>
<dbReference type="AlphaFoldDB" id="A0AB34KF01"/>
<gene>
    <name evidence="9" type="ORF">WHR41_08953</name>
</gene>
<feature type="non-terminal residue" evidence="9">
    <location>
        <position position="779"/>
    </location>
</feature>
<dbReference type="InterPro" id="IPR022684">
    <property type="entry name" value="Calpain_cysteine_protease"/>
</dbReference>